<protein>
    <submittedName>
        <fullName evidence="3">Gliding motility-associated C-terminal domain</fullName>
    </submittedName>
</protein>
<dbReference type="Pfam" id="PF13585">
    <property type="entry name" value="CHU_C"/>
    <property type="match status" value="1"/>
</dbReference>
<feature type="domain" description="Ig-like" evidence="1">
    <location>
        <begin position="2242"/>
        <end position="2327"/>
    </location>
</feature>
<reference evidence="2 4" key="1">
    <citation type="submission" date="2016-02" db="EMBL/GenBank/DDBJ databases">
        <authorList>
            <person name="Holder M.E."/>
            <person name="Ajami N.J."/>
            <person name="Petrosino J.F."/>
        </authorList>
    </citation>
    <scope>NUCLEOTIDE SEQUENCE [LARGE SCALE GENOMIC DNA]</scope>
    <source>
        <strain evidence="2 4">CCUG 32990</strain>
    </source>
</reference>
<keyword evidence="4" id="KW-1185">Reference proteome</keyword>
<dbReference type="InterPro" id="IPR044023">
    <property type="entry name" value="Ig_7"/>
</dbReference>
<dbReference type="Proteomes" id="UP000065822">
    <property type="component" value="Chromosome"/>
</dbReference>
<evidence type="ECO:0000313" key="2">
    <source>
        <dbReference type="EMBL" id="AMD84849.1"/>
    </source>
</evidence>
<accession>A0AAX2GXF4</accession>
<sequence>MCRKTYNVLNMNKLISLWCVLVCVFVGQILHAQVSNLTVENTAPANTNIASNGYEVGMLKVSMNLATKSIAKVKITFPKGVKHDGSAITVSGGTATAPVASGNDLTFDLTPNTAGGIVTFSLKKTITPEGHKEVVGGKTLQDQVSVTQGSTAQKKGDAYSNYKYPSLVITDPTPKADSQKGDNTTTFTIANGGEGKIESFYLSLKYPNGLTLKTLKVGTTNITVPTKTGDKYIIAIPAAAINSGNGLVKGGAPITITETYTQAGRCASGDIEYIANWGKSATNADWYQAMIKGKDNYKLRKVSTPSAAPDIKMNTGNNDSYFTMKNGFNVPVTPVAAATAPAANVMGTMRVSYKNNAAVGSGGAAYKVNLLIQEKWNDGANAFFRPINFRIVKSDGTTTPIPTSGVKTTTSGNITGQNKLFSVSLEGLTTDPDGADGLEDLDADGKFDDLAPGKSFAIEFDLVKNRTDVSDCLTGKGFILAYSSYVGYTTTCGTTPVPAIKNQYDLRAYILNLLTPADVSFIPPVLVKDAPALTARFAGKTSQSEIEERSKGGTNELSKYRFQYVITIPDGVEVDQSTIKWHSSANYPVTTETINLTAGHPNLDIKQNGGSTVIKVLSPEGERGFVTMDLKAKCGTNKNVQVNYELFFFDKYSRANNALKLLCVDKPVQIICDGCANNGPLIINTEGERSENSLGWKDYTMRERHTKATLKAADPLMLRRALPLDEIEIVSKGKQGAGTANNLYYSFTSNEGMTLEPKELVFKITSGANNGYIKTINTFAETSLPGEGGVSIRRIQKFVWTLLSAADGKTLQPNDAFEVKVTYKVKPTLGTDVQKREYSAQDRLIAQKVYFYMLEKDAQGKDVERYCGAPNVPEFYIADTFPHSRYNGDAPYYVLTGCTPKDLGGYTVHLARRFNTRGTAFNKEFRPDRLVKKSEFTLPNSYKVTDVKYYYVQTAGGKLMQVVIPADKIKKTSVGNSTKYTIENELTPNGFLLPPGIIQVENGYSSHIQVWTQATCASPQSTNFRIKTWFYDFYYHYARVESDPSKDGRVEAGVEYNDEDQQNGGRNITLNNMPSIRLDAGTTIETLAQKTNDLSITLRNTGANTAPYTWISVPEVTGVEVLGLYDGANAIGRVSTITGEYMYYLSSAGLAKGASKNYTLKVKLNDCKTATLTAYAGWNCTEYPTSYENSCSSNLQAGKTTYTLQAAVSEIQFTRTKSPQQGTAKQGKLEMCKDNIYEYIINASKEGDIIDPKLLIHKETGIKIAKVEVYYPSNATTPTKNYTVVPEENGAWVYKLLDDGEALKGLKSEPNDVNKRNIRVAITVVPECSVRAGAIFRTEVQGKSACDGSIQGTRDADIISDIDGITPIAYSVVPTLVHQSGSAKACGVGAIYRGTYKVTSSSPSAQTGNTDKLVIRVPKGYNLSGFTFVSKSGTFINPTDFENANPAPQGDIKEYTIAAPQGMKNGDEFTYTIKVMQVSTAAASDCEKADELQYYAIANVAAPPCPSGACANIERALATPVRVPILTNRSALSIKDLSATTQIEDATKEKRSLSFKVGTTTETFSGQIRFKVVYDTNNNGKIDATDEQIATFLKQNLSIPANGTVAIAEAINVPADKVCRLLIGIEGADNPCLCSIDAVQVPAPTQITGLVKNLTLCAGESKTFEKDKAAQPTYHTYEWKSSSTEALGYLSAANILQPTFHYTGATFTGTKTFTYTLEITREGGCKATQTVTVTVNNTPVALPATPFCVNDKKKVGEIKEALKNINAGTTVADFDVFEQGNNSPLGDQTYVDQTKVYEVQRKAKGANCASEKVVFPTKAQYITAYNGEHDQDVLCPGATIADLKTKIAANEHVSVSQVKIYNRLSNGTKGTEITNGNQPLEAVEDTTPYNYKYQFTVFDTTNTKCESEGRDIKVHIVGVTATTTKTTYCQGETVNITYKVRAVKGIGTATGLPAGLTVNYNPTAQTVQITGTATVGTYTYAIPLTSACTTAQITGTITIGSVDKPTVSVAAATCTASGTTATITNYDSTATYSITPNTGVTITGSSITGLTVGTAYTLKAIKGTCDSPNSDSFTATAQLTVPAKPTVSVAAATCTASGITATITNYDSGATYAITPNTGVTITGSSITGLTVGTAYTLKATKGTCDSPNSDSFTATAQLTVPAKPTVSVAAATCTASGTTATITNYDSGATYAITPNAGVTITGSSITGLTVGTAYTLKATKGTCDSPDSDSFTATAKLAVPAVPTLKPITDLCPTAASHQVSFVDYVNTPAVGTLYWYTTATTTVSSTTAPTIDTNVTTKTVVTHYVAVVNAQGCESTRVPITLTIDDTTNPSLSVPPALVVDCKSATRTATIDAWLAQATANDTCQGVVTPTNDYTPPADPCAAGTTTVTFTAKDKFGNTVTKTSVITNLSVIANGDTNTTTINGGTGAPNVIDVLSNDKVNGKTPTVSTVSLTVTTPATPKQSGANVPTLDKTTGKVNVPPSTPAGTYTIVYQICATLSSTTACDSAIVTITVSASQIIANPDIRNIPNGANGGTVSSVIPDDSYNGQTPPPAGTVTATFNNIPSGWTGNPDGTITVPAGTRSGTYTMTYHICDALGNCSNEATVTVTVGAPPIVATDDNRTIPDGTTGGTVTNVLTNDTLNGVPVNNTTSVTLTWTNTPAGWTGNPDGTVTVPPNTPAGVYTITYTICEKANPTNCDSAVVTITVSVPSVALKANDDPAAGTFTNTIGGTTTSVLANDTYNGAPNPSLSSVTLTWNTATPTGFTYNNDGTITVAAGTATGTYQISYTICTKVGTVTCSTATATVRVVAATPTPTVNATDDHFTATSTGVIGNVLTNDTVDTTQSATTTNVTISVTTVAQGVGTSTTVPVLNPATGDVTVSNNTPSGTYTIVYQICTVATPTACDTATVTVVVPPATVTPTIKAVDDTATTTLNTPVNINVLSNDKDYGTTPQVSLQTPPSNGTAIVNADGSISYTPNTNYSGTDSFVYELCDGAGNCVTATVTIDVIADIIPYNAISVDGDGINDHFQIGGIEAYPDNVVRIYNRWGVKVYEQSGYDNVTKVFRGISNGRVTVEANEKLPQGTYYYVIEYTDTKGNRQNKVGWLYIKKK</sequence>
<organism evidence="3 5">
    <name type="scientific">Capnocytophaga haemolytica</name>
    <dbReference type="NCBI Taxonomy" id="45243"/>
    <lineage>
        <taxon>Bacteria</taxon>
        <taxon>Pseudomonadati</taxon>
        <taxon>Bacteroidota</taxon>
        <taxon>Flavobacteriia</taxon>
        <taxon>Flavobacteriales</taxon>
        <taxon>Flavobacteriaceae</taxon>
        <taxon>Capnocytophaga</taxon>
    </lineage>
</organism>
<evidence type="ECO:0000313" key="5">
    <source>
        <dbReference type="Proteomes" id="UP000215539"/>
    </source>
</evidence>
<name>A0AAX2GXF4_9FLAO</name>
<evidence type="ECO:0000313" key="4">
    <source>
        <dbReference type="Proteomes" id="UP000065822"/>
    </source>
</evidence>
<dbReference type="Proteomes" id="UP000215539">
    <property type="component" value="Chromosome 1"/>
</dbReference>
<dbReference type="KEGG" id="chg:AXF12_04565"/>
<dbReference type="Gene3D" id="2.60.40.3440">
    <property type="match status" value="1"/>
</dbReference>
<gene>
    <name evidence="2" type="ORF">AXF12_04565</name>
    <name evidence="3" type="ORF">SAMEA44541418_00819</name>
</gene>
<evidence type="ECO:0000259" key="1">
    <source>
        <dbReference type="Pfam" id="PF19081"/>
    </source>
</evidence>
<proteinExistence type="predicted"/>
<reference evidence="3 5" key="2">
    <citation type="submission" date="2017-06" db="EMBL/GenBank/DDBJ databases">
        <authorList>
            <consortium name="Pathogen Informatics"/>
        </authorList>
    </citation>
    <scope>NUCLEOTIDE SEQUENCE [LARGE SCALE GENOMIC DNA]</scope>
    <source>
        <strain evidence="3 5">NCTC12947</strain>
    </source>
</reference>
<dbReference type="Pfam" id="PF19081">
    <property type="entry name" value="Ig_7"/>
    <property type="match status" value="1"/>
</dbReference>
<dbReference type="EMBL" id="CP014227">
    <property type="protein sequence ID" value="AMD84849.1"/>
    <property type="molecule type" value="Genomic_DNA"/>
</dbReference>
<evidence type="ECO:0000313" key="3">
    <source>
        <dbReference type="EMBL" id="SNV06867.1"/>
    </source>
</evidence>
<dbReference type="Pfam" id="PF17963">
    <property type="entry name" value="Big_9"/>
    <property type="match status" value="1"/>
</dbReference>
<dbReference type="EMBL" id="LT906449">
    <property type="protein sequence ID" value="SNV06867.1"/>
    <property type="molecule type" value="Genomic_DNA"/>
</dbReference>